<dbReference type="InterPro" id="IPR050900">
    <property type="entry name" value="Transposase_IS3/IS150/IS904"/>
</dbReference>
<dbReference type="GO" id="GO:0003676">
    <property type="term" value="F:nucleic acid binding"/>
    <property type="evidence" value="ECO:0007669"/>
    <property type="project" value="InterPro"/>
</dbReference>
<dbReference type="AlphaFoldDB" id="A0AAU8RPT3"/>
<organism evidence="4 5">
    <name type="scientific">Corynebacterium pseudotuberculosis 258</name>
    <dbReference type="NCBI Taxonomy" id="1168865"/>
    <lineage>
        <taxon>Bacteria</taxon>
        <taxon>Bacillati</taxon>
        <taxon>Actinomycetota</taxon>
        <taxon>Actinomycetes</taxon>
        <taxon>Mycobacteriales</taxon>
        <taxon>Corynebacteriaceae</taxon>
        <taxon>Corynebacterium</taxon>
    </lineage>
</organism>
<feature type="region of interest" description="Disordered" evidence="2">
    <location>
        <begin position="107"/>
        <end position="129"/>
    </location>
</feature>
<dbReference type="Pfam" id="PF13276">
    <property type="entry name" value="HTH_21"/>
    <property type="match status" value="1"/>
</dbReference>
<dbReference type="InterPro" id="IPR036388">
    <property type="entry name" value="WH-like_DNA-bd_sf"/>
</dbReference>
<dbReference type="PANTHER" id="PTHR46889:SF4">
    <property type="entry name" value="TRANSPOSASE INSO FOR INSERTION SEQUENCE ELEMENT IS911B-RELATED"/>
    <property type="match status" value="1"/>
</dbReference>
<evidence type="ECO:0000256" key="2">
    <source>
        <dbReference type="SAM" id="MobiDB-lite"/>
    </source>
</evidence>
<dbReference type="InterPro" id="IPR036397">
    <property type="entry name" value="RNaseH_sf"/>
</dbReference>
<sequence length="447" mass="51599">MRARSSLSEYQREQLVECFEQGMGCKSAANALGVSRHAVQSLYRRFVLRGRLCLVEKPTKQHYPFEVKKEVVERHLAGETIMDLAREFGLSSDQLIKDWSRKWRKDGDEALKPKSKGRPKGSAAPKRLTEEEKLRRQIARLEAENAYLKKIAGLEESGTRLKVQAIVILKSYHRLEYLLEAAGIPRSTFFYHQRRLSGPDKHAAIKDAIRESFERNKHRYGYRRVLLDLRNRGWVVNHKLVYKLMRKMGLRAKIRQHRPYASYAGTISHIADNKLDRKFTPDTPNTVFVSDVTEFRVAGRKVYLSPVMDLFDRSIVAHTVTTSPSTAFTADSLSKAIAACAPEPGWMMHTDQGFQYQHSSWRNLIGDNGGVQSMSRKANCYDNAVMENFFGHVKTEMYHGDVFDTVEEFNQAIDEYIQWYNTERIQQRLKGLTPMQYRNQTLEPLTA</sequence>
<dbReference type="Pfam" id="PF00665">
    <property type="entry name" value="rve"/>
    <property type="match status" value="1"/>
</dbReference>
<dbReference type="EMBL" id="CP003540">
    <property type="protein sequence ID" value="AJF93855.2"/>
    <property type="molecule type" value="Genomic_DNA"/>
</dbReference>
<evidence type="ECO:0000313" key="4">
    <source>
        <dbReference type="EMBL" id="AJF93855.2"/>
    </source>
</evidence>
<dbReference type="Proteomes" id="UP000006465">
    <property type="component" value="Chromosome"/>
</dbReference>
<feature type="domain" description="Integrase catalytic" evidence="3">
    <location>
        <begin position="280"/>
        <end position="442"/>
    </location>
</feature>
<evidence type="ECO:0000313" key="5">
    <source>
        <dbReference type="Proteomes" id="UP000006465"/>
    </source>
</evidence>
<dbReference type="InterPro" id="IPR009057">
    <property type="entry name" value="Homeodomain-like_sf"/>
</dbReference>
<name>A0AAU8RPT3_CORPS</name>
<protein>
    <submittedName>
        <fullName evidence="4">IS3 family transposase</fullName>
    </submittedName>
</protein>
<evidence type="ECO:0000256" key="1">
    <source>
        <dbReference type="ARBA" id="ARBA00002286"/>
    </source>
</evidence>
<dbReference type="NCBIfam" id="NF033516">
    <property type="entry name" value="transpos_IS3"/>
    <property type="match status" value="1"/>
</dbReference>
<dbReference type="SUPFAM" id="SSF53098">
    <property type="entry name" value="Ribonuclease H-like"/>
    <property type="match status" value="1"/>
</dbReference>
<dbReference type="InterPro" id="IPR025948">
    <property type="entry name" value="HTH-like_dom"/>
</dbReference>
<dbReference type="KEGG" id="coe:CP258_03885"/>
<dbReference type="RefSeq" id="WP_080889754.1">
    <property type="nucleotide sequence ID" value="NC_017945.3"/>
</dbReference>
<gene>
    <name evidence="4" type="ORF">CP258_03885</name>
</gene>
<comment type="function">
    <text evidence="1">Involved in the transposition of the insertion sequence.</text>
</comment>
<dbReference type="SUPFAM" id="SSF46689">
    <property type="entry name" value="Homeodomain-like"/>
    <property type="match status" value="2"/>
</dbReference>
<dbReference type="GO" id="GO:0015074">
    <property type="term" value="P:DNA integration"/>
    <property type="evidence" value="ECO:0007669"/>
    <property type="project" value="InterPro"/>
</dbReference>
<dbReference type="InterPro" id="IPR001584">
    <property type="entry name" value="Integrase_cat-core"/>
</dbReference>
<dbReference type="PROSITE" id="PS50994">
    <property type="entry name" value="INTEGRASE"/>
    <property type="match status" value="1"/>
</dbReference>
<dbReference type="Pfam" id="PF13333">
    <property type="entry name" value="rve_2"/>
    <property type="match status" value="1"/>
</dbReference>
<dbReference type="Gene3D" id="1.10.10.10">
    <property type="entry name" value="Winged helix-like DNA-binding domain superfamily/Winged helix DNA-binding domain"/>
    <property type="match status" value="1"/>
</dbReference>
<dbReference type="InterPro" id="IPR055247">
    <property type="entry name" value="InsJ-like_HTH"/>
</dbReference>
<dbReference type="PANTHER" id="PTHR46889">
    <property type="entry name" value="TRANSPOSASE INSF FOR INSERTION SEQUENCE IS3B-RELATED"/>
    <property type="match status" value="1"/>
</dbReference>
<dbReference type="Gene3D" id="3.30.420.10">
    <property type="entry name" value="Ribonuclease H-like superfamily/Ribonuclease H"/>
    <property type="match status" value="1"/>
</dbReference>
<reference evidence="4 5" key="1">
    <citation type="journal article" date="2013" name="J. Biotechnol.">
        <title>Genome sequence of Corynebacterium pseudotuberculosis biovar equi strain 258 and prediction of antigenic targets to improve biotechnological vaccine production.</title>
        <authorList>
            <person name="Soares S.C."/>
            <person name="Trost E."/>
            <person name="Ramos R.T."/>
            <person name="Carneiro A.R."/>
            <person name="Santos A.R."/>
            <person name="Pinto A.C."/>
            <person name="Barbosa E."/>
            <person name="Aburjaile F."/>
            <person name="Ali A."/>
            <person name="Diniz C.A."/>
            <person name="Hassan S.S."/>
            <person name="Fiaux K."/>
            <person name="Guimaraes L.C."/>
            <person name="Bakhtiar S.M."/>
            <person name="Pereira U."/>
            <person name="Almeida S.S."/>
            <person name="Abreu V.A."/>
            <person name="Rocha F.S."/>
            <person name="Dorella F.A."/>
            <person name="Miyoshi A."/>
            <person name="Silva A."/>
            <person name="Azevedo V."/>
            <person name="Tauch A."/>
        </authorList>
    </citation>
    <scope>NUCLEOTIDE SEQUENCE [LARGE SCALE GENOMIC DNA]</scope>
    <source>
        <strain evidence="4 5">258</strain>
    </source>
</reference>
<dbReference type="InterPro" id="IPR048020">
    <property type="entry name" value="Transpos_IS3"/>
</dbReference>
<dbReference type="Pfam" id="PF13518">
    <property type="entry name" value="HTH_28"/>
    <property type="match status" value="1"/>
</dbReference>
<proteinExistence type="predicted"/>
<dbReference type="InterPro" id="IPR012337">
    <property type="entry name" value="RNaseH-like_sf"/>
</dbReference>
<evidence type="ECO:0000259" key="3">
    <source>
        <dbReference type="PROSITE" id="PS50994"/>
    </source>
</evidence>
<accession>A0AAU8RPT3</accession>